<reference evidence="1 2" key="1">
    <citation type="submission" date="2017-09" db="EMBL/GenBank/DDBJ databases">
        <authorList>
            <person name="Ehlers B."/>
            <person name="Leendertz F.H."/>
        </authorList>
    </citation>
    <scope>NUCLEOTIDE SEQUENCE [LARGE SCALE GENOMIC DNA]</scope>
    <source>
        <strain evidence="1 2">CGMCC 4.6857</strain>
    </source>
</reference>
<dbReference type="Proteomes" id="UP000219612">
    <property type="component" value="Unassembled WGS sequence"/>
</dbReference>
<name>A0A285KQW5_9ACTN</name>
<keyword evidence="2" id="KW-1185">Reference proteome</keyword>
<dbReference type="AlphaFoldDB" id="A0A285KQW5"/>
<gene>
    <name evidence="1" type="ORF">SAMN05421748_14822</name>
</gene>
<protein>
    <submittedName>
        <fullName evidence="1">Uncharacterized protein</fullName>
    </submittedName>
</protein>
<organism evidence="1 2">
    <name type="scientific">Paractinoplanes atraurantiacus</name>
    <dbReference type="NCBI Taxonomy" id="1036182"/>
    <lineage>
        <taxon>Bacteria</taxon>
        <taxon>Bacillati</taxon>
        <taxon>Actinomycetota</taxon>
        <taxon>Actinomycetes</taxon>
        <taxon>Micromonosporales</taxon>
        <taxon>Micromonosporaceae</taxon>
        <taxon>Paractinoplanes</taxon>
    </lineage>
</organism>
<evidence type="ECO:0000313" key="1">
    <source>
        <dbReference type="EMBL" id="SNY73671.1"/>
    </source>
</evidence>
<accession>A0A285KQW5</accession>
<sequence>MSGLVVVLLVLMGGLAAALILATARPRHTRRPNM</sequence>
<proteinExistence type="predicted"/>
<dbReference type="EMBL" id="OBDY01000048">
    <property type="protein sequence ID" value="SNY73671.1"/>
    <property type="molecule type" value="Genomic_DNA"/>
</dbReference>
<evidence type="ECO:0000313" key="2">
    <source>
        <dbReference type="Proteomes" id="UP000219612"/>
    </source>
</evidence>